<comment type="similarity">
    <text evidence="4">Belongs to the arginase family.</text>
</comment>
<accession>A0ABU3MZN5</accession>
<dbReference type="PROSITE" id="PS51409">
    <property type="entry name" value="ARGINASE_2"/>
    <property type="match status" value="1"/>
</dbReference>
<comment type="caution">
    <text evidence="5">The sequence shown here is derived from an EMBL/GenBank/DDBJ whole genome shotgun (WGS) entry which is preliminary data.</text>
</comment>
<proteinExistence type="inferred from homology"/>
<evidence type="ECO:0000313" key="5">
    <source>
        <dbReference type="EMBL" id="MDT8757750.1"/>
    </source>
</evidence>
<dbReference type="Pfam" id="PF00491">
    <property type="entry name" value="Arginase"/>
    <property type="match status" value="1"/>
</dbReference>
<dbReference type="InterPro" id="IPR023696">
    <property type="entry name" value="Ureohydrolase_dom_sf"/>
</dbReference>
<evidence type="ECO:0000256" key="1">
    <source>
        <dbReference type="ARBA" id="ARBA00022723"/>
    </source>
</evidence>
<reference evidence="5" key="1">
    <citation type="submission" date="2022-04" db="EMBL/GenBank/DDBJ databases">
        <title>Tomato heritable bacteria conferring resistance against bacterial wilt.</title>
        <authorList>
            <person name="Yin J."/>
        </authorList>
    </citation>
    <scope>NUCLEOTIDE SEQUENCE</scope>
    <source>
        <strain evidence="5">Cra20</strain>
    </source>
</reference>
<keyword evidence="3" id="KW-0464">Manganese</keyword>
<dbReference type="Gene3D" id="3.40.800.10">
    <property type="entry name" value="Ureohydrolase domain"/>
    <property type="match status" value="1"/>
</dbReference>
<evidence type="ECO:0000256" key="2">
    <source>
        <dbReference type="ARBA" id="ARBA00022801"/>
    </source>
</evidence>
<dbReference type="InterPro" id="IPR006035">
    <property type="entry name" value="Ureohydrolase"/>
</dbReference>
<sequence length="298" mass="32077">MAPTNLGLRPLKAHTQPGAWRAPEVLRAAGLAPAVRASQIIQMDRPSYRFDEEAGTRIRNGHGIRAFSEMLGAHVATVLKVGAFPLVIGGDCSILLGCLLGARALGRIGLFHVDGHSDFYHPGNYDSEERLGSVAGMDLALATGRGEPLLALWNAGSLVEDRFVVQIGERERLRPGVDYGDIVRTQIRRLPIRRILKHGIEGTVRDALSPVDGERRPMWLHVDLDVLDQRVMPAVDSPGSPGLAFPQLGALIDGLVAGRRVIGADVAIYDPELDPDGAYARGIVACLARGFANLRASK</sequence>
<keyword evidence="2" id="KW-0378">Hydrolase</keyword>
<dbReference type="EMBL" id="JALMLT010000001">
    <property type="protein sequence ID" value="MDT8757750.1"/>
    <property type="molecule type" value="Genomic_DNA"/>
</dbReference>
<dbReference type="PANTHER" id="PTHR43782:SF3">
    <property type="entry name" value="ARGINASE"/>
    <property type="match status" value="1"/>
</dbReference>
<gene>
    <name evidence="5" type="ORF">MZO42_03490</name>
</gene>
<dbReference type="SUPFAM" id="SSF52768">
    <property type="entry name" value="Arginase/deacetylase"/>
    <property type="match status" value="1"/>
</dbReference>
<name>A0ABU3MZN5_9SPHN</name>
<evidence type="ECO:0000256" key="4">
    <source>
        <dbReference type="PROSITE-ProRule" id="PRU00742"/>
    </source>
</evidence>
<protein>
    <submittedName>
        <fullName evidence="5">Arginase family protein</fullName>
    </submittedName>
</protein>
<keyword evidence="1" id="KW-0479">Metal-binding</keyword>
<organism evidence="5">
    <name type="scientific">Sphingomonas psychrotolerans</name>
    <dbReference type="NCBI Taxonomy" id="1327635"/>
    <lineage>
        <taxon>Bacteria</taxon>
        <taxon>Pseudomonadati</taxon>
        <taxon>Pseudomonadota</taxon>
        <taxon>Alphaproteobacteria</taxon>
        <taxon>Sphingomonadales</taxon>
        <taxon>Sphingomonadaceae</taxon>
        <taxon>Sphingomonas</taxon>
    </lineage>
</organism>
<evidence type="ECO:0000256" key="3">
    <source>
        <dbReference type="ARBA" id="ARBA00023211"/>
    </source>
</evidence>
<dbReference type="PANTHER" id="PTHR43782">
    <property type="entry name" value="ARGINASE"/>
    <property type="match status" value="1"/>
</dbReference>